<feature type="region of interest" description="Disordered" evidence="11">
    <location>
        <begin position="636"/>
        <end position="668"/>
    </location>
</feature>
<feature type="region of interest" description="Disordered" evidence="11">
    <location>
        <begin position="801"/>
        <end position="833"/>
    </location>
</feature>
<evidence type="ECO:0000256" key="9">
    <source>
        <dbReference type="PROSITE-ProRule" id="PRU00047"/>
    </source>
</evidence>
<dbReference type="InterPro" id="IPR021109">
    <property type="entry name" value="Peptidase_aspartic_dom_sf"/>
</dbReference>
<feature type="coiled-coil region" evidence="10">
    <location>
        <begin position="3248"/>
        <end position="3279"/>
    </location>
</feature>
<dbReference type="GO" id="GO:0004190">
    <property type="term" value="F:aspartic-type endopeptidase activity"/>
    <property type="evidence" value="ECO:0007669"/>
    <property type="project" value="UniProtKB-KW"/>
</dbReference>
<dbReference type="Gene3D" id="2.40.70.10">
    <property type="entry name" value="Acid Proteases"/>
    <property type="match status" value="1"/>
</dbReference>
<dbReference type="InterPro" id="IPR056924">
    <property type="entry name" value="SH3_Tf2-1"/>
</dbReference>
<dbReference type="PANTHER" id="PTHR37984:SF5">
    <property type="entry name" value="PROTEIN NYNRIN-LIKE"/>
    <property type="match status" value="1"/>
</dbReference>
<organism evidence="14">
    <name type="scientific">Tanacetum cinerariifolium</name>
    <name type="common">Dalmatian daisy</name>
    <name type="synonym">Chrysanthemum cinerariifolium</name>
    <dbReference type="NCBI Taxonomy" id="118510"/>
    <lineage>
        <taxon>Eukaryota</taxon>
        <taxon>Viridiplantae</taxon>
        <taxon>Streptophyta</taxon>
        <taxon>Embryophyta</taxon>
        <taxon>Tracheophyta</taxon>
        <taxon>Spermatophyta</taxon>
        <taxon>Magnoliopsida</taxon>
        <taxon>eudicotyledons</taxon>
        <taxon>Gunneridae</taxon>
        <taxon>Pentapetalae</taxon>
        <taxon>asterids</taxon>
        <taxon>campanulids</taxon>
        <taxon>Asterales</taxon>
        <taxon>Asteraceae</taxon>
        <taxon>Asteroideae</taxon>
        <taxon>Anthemideae</taxon>
        <taxon>Anthemidinae</taxon>
        <taxon>Tanacetum</taxon>
    </lineage>
</organism>
<dbReference type="SMART" id="SM00343">
    <property type="entry name" value="ZnF_C2HC"/>
    <property type="match status" value="2"/>
</dbReference>
<feature type="compositionally biased region" description="Acidic residues" evidence="11">
    <location>
        <begin position="3071"/>
        <end position="3084"/>
    </location>
</feature>
<dbReference type="Pfam" id="PF08284">
    <property type="entry name" value="RVP_2"/>
    <property type="match status" value="1"/>
</dbReference>
<feature type="region of interest" description="Disordered" evidence="11">
    <location>
        <begin position="296"/>
        <end position="344"/>
    </location>
</feature>
<dbReference type="SUPFAM" id="SSF57756">
    <property type="entry name" value="Retrovirus zinc finger-like domains"/>
    <property type="match status" value="1"/>
</dbReference>
<keyword evidence="9" id="KW-0863">Zinc-finger</keyword>
<dbReference type="GO" id="GO:0003964">
    <property type="term" value="F:RNA-directed DNA polymerase activity"/>
    <property type="evidence" value="ECO:0007669"/>
    <property type="project" value="UniProtKB-KW"/>
</dbReference>
<keyword evidence="10" id="KW-0175">Coiled coil</keyword>
<keyword evidence="1" id="KW-0645">Protease</keyword>
<sequence length="3604" mass="409859">MPNNSQVKFKKTQVEVDPRIPSISNKLMSVTACNEGLNSRTSNANAVCATCNKCLVDSNHFACVTKILNDVNARTKNPKVVPISTIKPKGHVNKSVATPHKKKVASKSTNQKPQSSFRMLHETTSKTWKWWLEQQSPSGYKWVPKIKRQLVPKAKCTKHMTVNLKLLCNFVEKFLGTVRFGNDRFMPILGYGDLVQGNIMINRVYYVEGLNHNLFSVGQFCDADLEVAFWKSTVSKTSVANDTSSLVPQRQKASDYDNSDPIPQLHIVSSSADAHVSSQQELDLLFGPLYDEFFNAGSNPQDKQPTTNIQPTSAPSTPTYINTEENNNNQAEEEHLPDDEFTNPFYPPMKSTGGVCLWIDSRWRWIDENLKSKTTEDIISNRSFMEVLVLNNYVLVKKVLTMDTTIKQQAAMDEALVLHAQRDMLHICPRVHGQSFAEPPFEEEILAFIRFLGHSEAIRMLTDVEHKNTKKSNEMYYPRFTKVVILHFMSKDPSILRRNKGVGAPSKDGIAMGVEVATSDIREDEEEFKEEASTGGTMEIVVDPLATGGISEITKFETAQRQLEAGQLLASRERAGLANIIRSLGGENLRDRDDTRRRLRRTMTNTRFGMTPTAIEEMINPCVAEALETREANKNIRLGNGNDEGGNGNGNGNRNEGGNGNGNHNENDKDAKHVIRECTYQDFMKCQPLNFKGTEGVVRTIGTDAAFAMSWRELIKKNDLAAYTQIFQELTMLCTKMVTEEEDRVKKFIGGLLDNIQGMDCKATIYTTSTQRGQVVIQRVLTCSEYGRQGHYRSDCLKLKDQNRRNKTGNKSGIGEARGKAYNRGNKTGNKSGIGEARGKVYVLGGGDANPNSKVTMDTFLLNNHYASALFDSGADQSFVLTNLGTLLDIIPNTLDVSYAVELADKRVSKRNTVLRGCALGLLGHPFNIDLMTIELGIFNVIIRMDWLANHHAMIVCDEKIIRIPYRDEVLIVQVTKKETEDESVEKRLEDVPTVQEFLEVFLKDLPVLPPTRQVEFQIYLVPSAAPVARAAYRLAPSELIKCLLEDRLKVWLSPTRDEDIPKTSFRTRYDHYDFQVIPFGLINAPAVFMDLMNQIAKPMMKLTQKSVEFKWTKNAETAFQLLKQKLCSAPILALPKGSENFVVYYDASHKWLGAVLMEREKVIAYASRKLKIYEKNYTTHDLELGAKELNVRQRRWLELLSDYNCEIRYHLGKANMVKDALSRMEWIKPLRVRALVMTIGLNLPFQILNDHVEARKEENYETKDLGGMIKNLEPCADGMLCLKNRSWIPYFGDLRTLIMHESHKSKLPPTSVSVWHVPKLRPNAKTIQFISSTYDPSMEVGNITMDFVTKLGKTSTGQDVIWVIINRLTKSAHFLPMKETDSMEKLTRQYLKEVVSRHGVLVLIIFYRDSKFTSHFWQSLNKALGTQLDMSTAYHPWMDGQSERTIQTLEDMMRAYVIDFGKGWDRHLPLVEFSYNNSYYKCIKVAPFKALYGQKCRLSVCWDEVEDAQFTGREIIHESTKKIIQIKKHTQAKRDRQKSYADRRCKPMEFQAGDKVMLKVSPWKEVIRFGKREKLNPRYIRPFKILAKVGTVSYQLELPEKLSRVHNTFHISNFKKCFSDEPLAIPLDEIQIDEALNSIEEHVEIMNQEVKRLKQSRIPIEKVCWNSRRGPEFTWEREDQMKKKYPRLFVNPAFASKAQFGDVTEEESDGYLDASRRAGNDPALFLAVNILSSDGGDEHAATWLLHRVTAVSYVSCNGGKSRVSLMILESVENGPLISPSIEENRVTGPKKYFDLSAAEAIQADCNVKATNIILQGLLPKVYALVSNHKVAKELWEIIQLLMQVTYPSNDFQSSVHHNVYSPSSSIPQVEDAPSVKQQPKFSQPDSGLIVLVFQKDDDSIDAINHMMYFLTAAVTSCYPTTNNQLRNSSKPRQQATINNGRVTLQPIQGRQTSLAAGTLRTYTQGASRNNSGKQRTVICYNCKREGHMFKQCTKLKRKQDDSWFKDKVLLTVITHNASYQANDLDAYDPDCDELNTTKVALMANLSHYGLDNLAEVHNHDNVNNNMINQAVQAMLFSKQSNIVNHLETKITSDSNIIPYSQYKIESQQAAVQNSNSPAQQDALILSVIEQLKTQVVNCTKINLDNKSVNDALTSELERYKEHIERKHLKENESLMKKVTLLKNDFMKEESRNIDREIDLEQRIKHLDNIVFKREPTPSSRSIKVEVPKELPKVSMVNTSLKKLKHHLASFDVVIKERTTATAITKGTWGFEHTKACFRDEIILFVKALKDLFNSFDQFLVDELSESQEKDMVIKKLKEIIKSLSVNMKEDKIKKELEEIETINIELDHRVTKLIAENEHLKQIYKQLYDSIKSSPLKDNLRKLKGKAVVDDDVTSHPIDPEMLKVDVAPLAPKLQNNWTAHSDYLRHTQEQTAILREIVKQGKSLIPLNNSLDYTCTGKFGNDPVAKIIGYGDYQIGNVTISKVGISHEISIARSPQQNGIVERRNRTLIEVVHTMLLYANAPLFLLVEAVATACFTQNRSIFRTRTKPYFFNTVCTPSRTNWDMLFQSLFDELLTPPPSVDHPTSEVIALIAKVVAPEPAASTGSPSSTVVDQDAPLPSNSQTTPETQSFIIHGDLEDDNPMNNNPFFSIPIPEVSSDQSSSTDSIHTEEGMIFEESFAPVARIESIRIFLAFAAHMNMVVYQMDVKTVFLNDADHAGCQDTRRSTSGSMQFLGDRLVSWSSKRKKSVAISSTEAEYITLYLKYKESTLPVVYDVLKLTPFYKAFLITTDVPEIYMQEFWTTATVHHNSVHFKMNNKKHIMNLEYFREMLQICLRIPNQQFEEPPLKRQSLHFSKNLVTVEPKDAKKSNEMYYPCFTKVIVNFFMTKDHSIPRRNKKYGAILPKELTNEDIKNSKSYKEYYVIASGAEPPKIKESVKKKQVGSDTTMPPPTAKVLSEVALTEAEQMKLATKRSLIQTHIYHASGAGADEGTGSIPGVLDVPTYESDDEQISWKSSEEYDDDEVKLSIDDDDEVKLSEDDDDVQTPSHVETTDDEDNDKDSQGVNVEGDKLDEEEANEEDEVTEDTHVIITPINPEGQQQSSSVSSGFISNMFNPSLYIGIESIFNHNTKSTSLVDVSVTTNAELPLLSATTLPLPSTPITTHLQQTPVPLPANVPSSSLQYLPNFGSLFGFDHRLKALEDNFLEFMQTNQFAEAISSIPGIVDKYLDNWMNKAVKVAIQLQSDRLRDEAQAKNEDFLNKLNENIKKIIKEQVKEQVKTSYAITAYLSELELKKILIDKMERNKSIHRFAEHKNLYKALVEAYESDKLILDTYGDTVTIKRRQDEDEEPSAGSNRGSKRRRARKEPESTSAPKEKTSMSTRKSTEGSKSHYKSAPVEKPMHTPKDSKEPTHQEFITELQIVEWHNYKHLDWITVRRDDDKLYKFKEAFNVSFRMFTKSVIIQRRVEDLQLGVESYQKKINLTKLDTYRSNLKRKEAYTAYSNPRGFIYQNKDKKNRLMHIDELHKFSDGTLNDVQTALDDRIKGIWMQYQPQTICRRSDKDKAGAMIQTIDKQLKTRRIMGSLEKFVGERLYEGDLWLLQRTI</sequence>
<dbReference type="SUPFAM" id="SSF53098">
    <property type="entry name" value="Ribonuclease H-like"/>
    <property type="match status" value="2"/>
</dbReference>
<dbReference type="GO" id="GO:0004519">
    <property type="term" value="F:endonuclease activity"/>
    <property type="evidence" value="ECO:0007669"/>
    <property type="project" value="UniProtKB-KW"/>
</dbReference>
<evidence type="ECO:0000256" key="11">
    <source>
        <dbReference type="SAM" id="MobiDB-lite"/>
    </source>
</evidence>
<dbReference type="PROSITE" id="PS50994">
    <property type="entry name" value="INTEGRASE"/>
    <property type="match status" value="1"/>
</dbReference>
<evidence type="ECO:0000256" key="4">
    <source>
        <dbReference type="ARBA" id="ARBA00022722"/>
    </source>
</evidence>
<gene>
    <name evidence="14" type="ORF">Tci_021820</name>
</gene>
<comment type="caution">
    <text evidence="14">The sequence shown here is derived from an EMBL/GenBank/DDBJ whole genome shotgun (WGS) entry which is preliminary data.</text>
</comment>
<keyword evidence="2" id="KW-0808">Transferase</keyword>
<dbReference type="SUPFAM" id="SSF56672">
    <property type="entry name" value="DNA/RNA polymerases"/>
    <property type="match status" value="1"/>
</dbReference>
<dbReference type="InterPro" id="IPR050951">
    <property type="entry name" value="Retrovirus_Pol_polyprotein"/>
</dbReference>
<dbReference type="Gene3D" id="3.30.420.10">
    <property type="entry name" value="Ribonuclease H-like superfamily/Ribonuclease H"/>
    <property type="match status" value="2"/>
</dbReference>
<dbReference type="GO" id="GO:0006508">
    <property type="term" value="P:proteolysis"/>
    <property type="evidence" value="ECO:0007669"/>
    <property type="project" value="UniProtKB-KW"/>
</dbReference>
<feature type="compositionally biased region" description="Gly residues" evidence="11">
    <location>
        <begin position="642"/>
        <end position="661"/>
    </location>
</feature>
<keyword evidence="9" id="KW-0862">Zinc</keyword>
<feature type="region of interest" description="Disordered" evidence="11">
    <location>
        <begin position="2986"/>
        <end position="3085"/>
    </location>
</feature>
<proteinExistence type="predicted"/>
<dbReference type="Pfam" id="PF17919">
    <property type="entry name" value="RT_RNaseH_2"/>
    <property type="match status" value="1"/>
</dbReference>
<dbReference type="Gene3D" id="4.10.60.10">
    <property type="entry name" value="Zinc finger, CCHC-type"/>
    <property type="match status" value="1"/>
</dbReference>
<keyword evidence="3" id="KW-0548">Nucleotidyltransferase</keyword>
<dbReference type="CDD" id="cd00303">
    <property type="entry name" value="retropepsin_like"/>
    <property type="match status" value="1"/>
</dbReference>
<keyword evidence="14" id="KW-0695">RNA-directed DNA polymerase</keyword>
<dbReference type="GO" id="GO:0003677">
    <property type="term" value="F:DNA binding"/>
    <property type="evidence" value="ECO:0007669"/>
    <property type="project" value="UniProtKB-KW"/>
</dbReference>
<reference evidence="14" key="1">
    <citation type="journal article" date="2019" name="Sci. Rep.">
        <title>Draft genome of Tanacetum cinerariifolium, the natural source of mosquito coil.</title>
        <authorList>
            <person name="Yamashiro T."/>
            <person name="Shiraishi A."/>
            <person name="Satake H."/>
            <person name="Nakayama K."/>
        </authorList>
    </citation>
    <scope>NUCLEOTIDE SEQUENCE</scope>
</reference>
<evidence type="ECO:0000259" key="12">
    <source>
        <dbReference type="PROSITE" id="PS50158"/>
    </source>
</evidence>
<dbReference type="InterPro" id="IPR054722">
    <property type="entry name" value="PolX-like_BBD"/>
</dbReference>
<dbReference type="InterPro" id="IPR043128">
    <property type="entry name" value="Rev_trsase/Diguanyl_cyclase"/>
</dbReference>
<feature type="domain" description="CCHC-type" evidence="12">
    <location>
        <begin position="1980"/>
        <end position="1995"/>
    </location>
</feature>
<keyword evidence="4" id="KW-0540">Nuclease</keyword>
<evidence type="ECO:0000256" key="6">
    <source>
        <dbReference type="ARBA" id="ARBA00022759"/>
    </source>
</evidence>
<keyword evidence="6" id="KW-0255">Endonuclease</keyword>
<evidence type="ECO:0000256" key="7">
    <source>
        <dbReference type="ARBA" id="ARBA00023125"/>
    </source>
</evidence>
<dbReference type="InterPro" id="IPR036875">
    <property type="entry name" value="Znf_CCHC_sf"/>
</dbReference>
<evidence type="ECO:0000259" key="13">
    <source>
        <dbReference type="PROSITE" id="PS50994"/>
    </source>
</evidence>
<dbReference type="InterPro" id="IPR036397">
    <property type="entry name" value="RNaseH_sf"/>
</dbReference>
<feature type="region of interest" description="Disordered" evidence="11">
    <location>
        <begin position="91"/>
        <end position="113"/>
    </location>
</feature>
<dbReference type="EMBL" id="BKCJ010002624">
    <property type="protein sequence ID" value="GEU49842.1"/>
    <property type="molecule type" value="Genomic_DNA"/>
</dbReference>
<evidence type="ECO:0000313" key="14">
    <source>
        <dbReference type="EMBL" id="GEU49842.1"/>
    </source>
</evidence>
<feature type="compositionally biased region" description="Polar residues" evidence="11">
    <location>
        <begin position="296"/>
        <end position="321"/>
    </location>
</feature>
<dbReference type="Gene3D" id="3.30.70.270">
    <property type="match status" value="1"/>
</dbReference>
<dbReference type="PANTHER" id="PTHR37984">
    <property type="entry name" value="PROTEIN CBG26694"/>
    <property type="match status" value="1"/>
</dbReference>
<keyword evidence="9" id="KW-0479">Metal-binding</keyword>
<dbReference type="InterPro" id="IPR012337">
    <property type="entry name" value="RNaseH-like_sf"/>
</dbReference>
<dbReference type="InterPro" id="IPR043502">
    <property type="entry name" value="DNA/RNA_pol_sf"/>
</dbReference>
<evidence type="ECO:0000256" key="8">
    <source>
        <dbReference type="ARBA" id="ARBA00023268"/>
    </source>
</evidence>
<dbReference type="GO" id="GO:0008270">
    <property type="term" value="F:zinc ion binding"/>
    <property type="evidence" value="ECO:0007669"/>
    <property type="project" value="UniProtKB-KW"/>
</dbReference>
<name>A0A6L2KMK5_TANCI</name>
<keyword evidence="6" id="KW-0378">Hydrolase</keyword>
<keyword evidence="5" id="KW-0064">Aspartyl protease</keyword>
<feature type="compositionally biased region" description="Acidic residues" evidence="11">
    <location>
        <begin position="3019"/>
        <end position="3044"/>
    </location>
</feature>
<dbReference type="Pfam" id="PF07727">
    <property type="entry name" value="RVT_2"/>
    <property type="match status" value="1"/>
</dbReference>
<evidence type="ECO:0000256" key="1">
    <source>
        <dbReference type="ARBA" id="ARBA00022670"/>
    </source>
</evidence>
<feature type="coiled-coil region" evidence="10">
    <location>
        <begin position="2314"/>
        <end position="2346"/>
    </location>
</feature>
<dbReference type="GO" id="GO:0015074">
    <property type="term" value="P:DNA integration"/>
    <property type="evidence" value="ECO:0007669"/>
    <property type="project" value="InterPro"/>
</dbReference>
<feature type="region of interest" description="Disordered" evidence="11">
    <location>
        <begin position="2604"/>
        <end position="2628"/>
    </location>
</feature>
<feature type="compositionally biased region" description="Basic and acidic residues" evidence="11">
    <location>
        <begin position="3365"/>
        <end position="3389"/>
    </location>
</feature>
<evidence type="ECO:0000256" key="2">
    <source>
        <dbReference type="ARBA" id="ARBA00022679"/>
    </source>
</evidence>
<evidence type="ECO:0000256" key="10">
    <source>
        <dbReference type="SAM" id="Coils"/>
    </source>
</evidence>
<keyword evidence="8" id="KW-0511">Multifunctional enzyme</keyword>
<evidence type="ECO:0000256" key="3">
    <source>
        <dbReference type="ARBA" id="ARBA00022695"/>
    </source>
</evidence>
<dbReference type="CDD" id="cd09272">
    <property type="entry name" value="RNase_HI_RT_Ty1"/>
    <property type="match status" value="1"/>
</dbReference>
<dbReference type="InterPro" id="IPR013103">
    <property type="entry name" value="RVT_2"/>
</dbReference>
<dbReference type="Pfam" id="PF24626">
    <property type="entry name" value="SH3_Tf2-1"/>
    <property type="match status" value="1"/>
</dbReference>
<dbReference type="Pfam" id="PF22936">
    <property type="entry name" value="Pol_BBD"/>
    <property type="match status" value="1"/>
</dbReference>
<protein>
    <submittedName>
        <fullName evidence="14">Putative reverse transcriptase domain-containing protein</fullName>
    </submittedName>
</protein>
<feature type="domain" description="Integrase catalytic" evidence="13">
    <location>
        <begin position="1333"/>
        <end position="1496"/>
    </location>
</feature>
<feature type="region of interest" description="Disordered" evidence="11">
    <location>
        <begin position="3341"/>
        <end position="3412"/>
    </location>
</feature>
<dbReference type="InterPro" id="IPR041577">
    <property type="entry name" value="RT_RNaseH_2"/>
</dbReference>
<keyword evidence="7" id="KW-0238">DNA-binding</keyword>
<dbReference type="InterPro" id="IPR001584">
    <property type="entry name" value="Integrase_cat-core"/>
</dbReference>
<feature type="compositionally biased region" description="Polar residues" evidence="11">
    <location>
        <begin position="2604"/>
        <end position="2613"/>
    </location>
</feature>
<evidence type="ECO:0000256" key="5">
    <source>
        <dbReference type="ARBA" id="ARBA00022750"/>
    </source>
</evidence>
<feature type="compositionally biased region" description="Basic and acidic residues" evidence="11">
    <location>
        <begin position="3399"/>
        <end position="3412"/>
    </location>
</feature>
<dbReference type="InterPro" id="IPR001878">
    <property type="entry name" value="Znf_CCHC"/>
</dbReference>
<dbReference type="PROSITE" id="PS50158">
    <property type="entry name" value="ZF_CCHC"/>
    <property type="match status" value="1"/>
</dbReference>
<accession>A0A6L2KMK5</accession>